<sequence>MAQWTRQRRNACEIRRLNRELGTCDKVMTYSKTLYVKCNGDLKALDVEKLCKQIEDIPELKEILIEEETVSQCLQKDITGVMEIAQKREGRAVVQPENKQDDDMMENSERFTELQGKYDALLKTSETHQVKNHCLQMDFNTFRAKCKLLNRKIDIIQEDKDNLDQKYHDMIRENIQIHKNQQETYLASIVVLEGIITTCQEEITGQQENIKVLQTQNNGLQEDIKTVRVQNSGLQEDIKTVRVQNSGLQEDNETLRVQNSGLHDCILRLRAKNIELKEINVTLLEQGNRYRENIKTVHVKNNNLKENQKTVQGKNNGLRARGQTVETRSNALNETSRTNANERPTEASGTQKKPTFWNKVKGVFERKDQLPIVPAHHVSSDQPENIEEQPGCSSWM</sequence>
<gene>
    <name evidence="1" type="ORF">KUCAC02_017972</name>
</gene>
<evidence type="ECO:0000313" key="1">
    <source>
        <dbReference type="EMBL" id="KAI4809057.1"/>
    </source>
</evidence>
<name>A0ACB9W8K3_CHAAC</name>
<comment type="caution">
    <text evidence="1">The sequence shown here is derived from an EMBL/GenBank/DDBJ whole genome shotgun (WGS) entry which is preliminary data.</text>
</comment>
<reference evidence="1" key="1">
    <citation type="submission" date="2022-05" db="EMBL/GenBank/DDBJ databases">
        <title>Chromosome-level genome of Chaenocephalus aceratus.</title>
        <authorList>
            <person name="Park H."/>
        </authorList>
    </citation>
    <scope>NUCLEOTIDE SEQUENCE</scope>
    <source>
        <strain evidence="1">KU_202001</strain>
    </source>
</reference>
<keyword evidence="2" id="KW-1185">Reference proteome</keyword>
<dbReference type="EMBL" id="CM043801">
    <property type="protein sequence ID" value="KAI4809057.1"/>
    <property type="molecule type" value="Genomic_DNA"/>
</dbReference>
<organism evidence="1 2">
    <name type="scientific">Chaenocephalus aceratus</name>
    <name type="common">Blackfin icefish</name>
    <name type="synonym">Chaenichthys aceratus</name>
    <dbReference type="NCBI Taxonomy" id="36190"/>
    <lineage>
        <taxon>Eukaryota</taxon>
        <taxon>Metazoa</taxon>
        <taxon>Chordata</taxon>
        <taxon>Craniata</taxon>
        <taxon>Vertebrata</taxon>
        <taxon>Euteleostomi</taxon>
        <taxon>Actinopterygii</taxon>
        <taxon>Neopterygii</taxon>
        <taxon>Teleostei</taxon>
        <taxon>Neoteleostei</taxon>
        <taxon>Acanthomorphata</taxon>
        <taxon>Eupercaria</taxon>
        <taxon>Perciformes</taxon>
        <taxon>Notothenioidei</taxon>
        <taxon>Channichthyidae</taxon>
        <taxon>Chaenocephalus</taxon>
    </lineage>
</organism>
<proteinExistence type="predicted"/>
<evidence type="ECO:0000313" key="2">
    <source>
        <dbReference type="Proteomes" id="UP001057452"/>
    </source>
</evidence>
<dbReference type="Proteomes" id="UP001057452">
    <property type="component" value="Chromosome 17"/>
</dbReference>
<accession>A0ACB9W8K3</accession>
<protein>
    <submittedName>
        <fullName evidence="1">Uncharacterized protein</fullName>
    </submittedName>
</protein>